<evidence type="ECO:0000313" key="3">
    <source>
        <dbReference type="Proteomes" id="UP001487740"/>
    </source>
</evidence>
<evidence type="ECO:0000313" key="2">
    <source>
        <dbReference type="EMBL" id="KAK8405683.1"/>
    </source>
</evidence>
<feature type="compositionally biased region" description="Polar residues" evidence="1">
    <location>
        <begin position="228"/>
        <end position="240"/>
    </location>
</feature>
<dbReference type="Proteomes" id="UP001487740">
    <property type="component" value="Unassembled WGS sequence"/>
</dbReference>
<proteinExistence type="predicted"/>
<protein>
    <submittedName>
        <fullName evidence="2">Uncharacterized protein</fullName>
    </submittedName>
</protein>
<comment type="caution">
    <text evidence="2">The sequence shown here is derived from an EMBL/GenBank/DDBJ whole genome shotgun (WGS) entry which is preliminary data.</text>
</comment>
<dbReference type="AlphaFoldDB" id="A0AAW0V2R2"/>
<sequence>MSNSLVNPIIYGAFHLCHCHKRRTSFNLIVINRTGSNLQYRASTRASSRFTTYRSSGADLDTSVVNVFEDGQVRYSFRRRSSRQKSILAASTRRSHEEAGGRDQLLRPSVRYGRTLKPVGRSHAGSYDPSPTGLSPLACLGEKRENDDEEDEDEKREEGVPTGSMEEERKRRRKHHIIEVSSNGRKAGDDSWSLNDNLKQRNKRALPQITRSVARSRTSLPHEEGVLVTTSPKDLPSHQYNGISLLQTTDNNRELDTQL</sequence>
<name>A0AAW0V2R2_SCYPA</name>
<feature type="compositionally biased region" description="Basic and acidic residues" evidence="1">
    <location>
        <begin position="94"/>
        <end position="105"/>
    </location>
</feature>
<dbReference type="EMBL" id="JARAKH010000003">
    <property type="protein sequence ID" value="KAK8405683.1"/>
    <property type="molecule type" value="Genomic_DNA"/>
</dbReference>
<evidence type="ECO:0000256" key="1">
    <source>
        <dbReference type="SAM" id="MobiDB-lite"/>
    </source>
</evidence>
<feature type="region of interest" description="Disordered" evidence="1">
    <location>
        <begin position="213"/>
        <end position="240"/>
    </location>
</feature>
<organism evidence="2 3">
    <name type="scientific">Scylla paramamosain</name>
    <name type="common">Mud crab</name>
    <dbReference type="NCBI Taxonomy" id="85552"/>
    <lineage>
        <taxon>Eukaryota</taxon>
        <taxon>Metazoa</taxon>
        <taxon>Ecdysozoa</taxon>
        <taxon>Arthropoda</taxon>
        <taxon>Crustacea</taxon>
        <taxon>Multicrustacea</taxon>
        <taxon>Malacostraca</taxon>
        <taxon>Eumalacostraca</taxon>
        <taxon>Eucarida</taxon>
        <taxon>Decapoda</taxon>
        <taxon>Pleocyemata</taxon>
        <taxon>Brachyura</taxon>
        <taxon>Eubrachyura</taxon>
        <taxon>Portunoidea</taxon>
        <taxon>Portunidae</taxon>
        <taxon>Portuninae</taxon>
        <taxon>Scylla</taxon>
    </lineage>
</organism>
<reference evidence="2 3" key="1">
    <citation type="submission" date="2023-03" db="EMBL/GenBank/DDBJ databases">
        <title>High-quality genome of Scylla paramamosain provides insights in environmental adaptation.</title>
        <authorList>
            <person name="Zhang L."/>
        </authorList>
    </citation>
    <scope>NUCLEOTIDE SEQUENCE [LARGE SCALE GENOMIC DNA]</scope>
    <source>
        <strain evidence="2">LZ_2023a</strain>
        <tissue evidence="2">Muscle</tissue>
    </source>
</reference>
<gene>
    <name evidence="2" type="ORF">O3P69_001882</name>
</gene>
<keyword evidence="3" id="KW-1185">Reference proteome</keyword>
<feature type="region of interest" description="Disordered" evidence="1">
    <location>
        <begin position="84"/>
        <end position="199"/>
    </location>
</feature>
<accession>A0AAW0V2R2</accession>